<dbReference type="CDD" id="cd07043">
    <property type="entry name" value="STAS_anti-anti-sigma_factors"/>
    <property type="match status" value="1"/>
</dbReference>
<evidence type="ECO:0000313" key="2">
    <source>
        <dbReference type="EMBL" id="QDU19664.1"/>
    </source>
</evidence>
<dbReference type="InterPro" id="IPR036513">
    <property type="entry name" value="STAS_dom_sf"/>
</dbReference>
<feature type="domain" description="STAS" evidence="1">
    <location>
        <begin position="11"/>
        <end position="93"/>
    </location>
</feature>
<reference evidence="2 3" key="1">
    <citation type="submission" date="2019-02" db="EMBL/GenBank/DDBJ databases">
        <title>Deep-cultivation of Planctomycetes and their phenomic and genomic characterization uncovers novel biology.</title>
        <authorList>
            <person name="Wiegand S."/>
            <person name="Jogler M."/>
            <person name="Boedeker C."/>
            <person name="Pinto D."/>
            <person name="Vollmers J."/>
            <person name="Rivas-Marin E."/>
            <person name="Kohn T."/>
            <person name="Peeters S.H."/>
            <person name="Heuer A."/>
            <person name="Rast P."/>
            <person name="Oberbeckmann S."/>
            <person name="Bunk B."/>
            <person name="Jeske O."/>
            <person name="Meyerdierks A."/>
            <person name="Storesund J.E."/>
            <person name="Kallscheuer N."/>
            <person name="Luecker S."/>
            <person name="Lage O.M."/>
            <person name="Pohl T."/>
            <person name="Merkel B.J."/>
            <person name="Hornburger P."/>
            <person name="Mueller R.-W."/>
            <person name="Bruemmer F."/>
            <person name="Labrenz M."/>
            <person name="Spormann A.M."/>
            <person name="Op den Camp H."/>
            <person name="Overmann J."/>
            <person name="Amann R."/>
            <person name="Jetten M.S.M."/>
            <person name="Mascher T."/>
            <person name="Medema M.H."/>
            <person name="Devos D.P."/>
            <person name="Kaster A.-K."/>
            <person name="Ovreas L."/>
            <person name="Rohde M."/>
            <person name="Galperin M.Y."/>
            <person name="Jogler C."/>
        </authorList>
    </citation>
    <scope>NUCLEOTIDE SEQUENCE [LARGE SCALE GENOMIC DNA]</scope>
    <source>
        <strain evidence="2 3">ETA_A1</strain>
    </source>
</reference>
<name>A0A517XQ84_9BACT</name>
<proteinExistence type="predicted"/>
<dbReference type="InterPro" id="IPR058548">
    <property type="entry name" value="MlaB-like_STAS"/>
</dbReference>
<dbReference type="SUPFAM" id="SSF52091">
    <property type="entry name" value="SpoIIaa-like"/>
    <property type="match status" value="1"/>
</dbReference>
<dbReference type="Pfam" id="PF13466">
    <property type="entry name" value="STAS_2"/>
    <property type="match status" value="1"/>
</dbReference>
<dbReference type="EMBL" id="CP036273">
    <property type="protein sequence ID" value="QDU19664.1"/>
    <property type="molecule type" value="Genomic_DNA"/>
</dbReference>
<dbReference type="Gene3D" id="3.30.750.24">
    <property type="entry name" value="STAS domain"/>
    <property type="match status" value="1"/>
</dbReference>
<dbReference type="InterPro" id="IPR002645">
    <property type="entry name" value="STAS_dom"/>
</dbReference>
<dbReference type="PROSITE" id="PS50801">
    <property type="entry name" value="STAS"/>
    <property type="match status" value="1"/>
</dbReference>
<dbReference type="KEGG" id="uli:ETAA1_15940"/>
<gene>
    <name evidence="2" type="ORF">ETAA1_15940</name>
</gene>
<dbReference type="RefSeq" id="WP_202920739.1">
    <property type="nucleotide sequence ID" value="NZ_CP036273.1"/>
</dbReference>
<sequence>MSVHAIRIRTLTASDAEALDRELAGIRAAGDPGLALDLSAVAFLTSVALSRFVALDRELKAAGGRLTLLNVRPDVRRVFAVSRLDALLGGCAA</sequence>
<keyword evidence="3" id="KW-1185">Reference proteome</keyword>
<organism evidence="2 3">
    <name type="scientific">Urbifossiella limnaea</name>
    <dbReference type="NCBI Taxonomy" id="2528023"/>
    <lineage>
        <taxon>Bacteria</taxon>
        <taxon>Pseudomonadati</taxon>
        <taxon>Planctomycetota</taxon>
        <taxon>Planctomycetia</taxon>
        <taxon>Gemmatales</taxon>
        <taxon>Gemmataceae</taxon>
        <taxon>Urbifossiella</taxon>
    </lineage>
</organism>
<dbReference type="Proteomes" id="UP000319576">
    <property type="component" value="Chromosome"/>
</dbReference>
<protein>
    <submittedName>
        <fullName evidence="2">STAS domain protein</fullName>
    </submittedName>
</protein>
<evidence type="ECO:0000259" key="1">
    <source>
        <dbReference type="PROSITE" id="PS50801"/>
    </source>
</evidence>
<dbReference type="AlphaFoldDB" id="A0A517XQ84"/>
<accession>A0A517XQ84</accession>
<evidence type="ECO:0000313" key="3">
    <source>
        <dbReference type="Proteomes" id="UP000319576"/>
    </source>
</evidence>